<dbReference type="Pfam" id="PF01874">
    <property type="entry name" value="CitG"/>
    <property type="match status" value="1"/>
</dbReference>
<gene>
    <name evidence="7" type="ORF">NCTC13337_00169</name>
</gene>
<dbReference type="EMBL" id="UHIC01000001">
    <property type="protein sequence ID" value="SUO93326.1"/>
    <property type="molecule type" value="Genomic_DNA"/>
</dbReference>
<evidence type="ECO:0000256" key="6">
    <source>
        <dbReference type="ARBA" id="ARBA00048574"/>
    </source>
</evidence>
<dbReference type="PANTHER" id="PTHR30201">
    <property type="entry name" value="TRIPHOSPHORIBOSYL-DEPHOSPHO-COA SYNTHASE"/>
    <property type="match status" value="1"/>
</dbReference>
<dbReference type="RefSeq" id="WP_072576805.1">
    <property type="nucleotide sequence ID" value="NZ_LWHB01000103.1"/>
</dbReference>
<keyword evidence="2" id="KW-0808">Transferase</keyword>
<keyword evidence="8" id="KW-1185">Reference proteome</keyword>
<proteinExistence type="predicted"/>
<organism evidence="7 8">
    <name type="scientific">Suttonella ornithocola</name>
    <dbReference type="NCBI Taxonomy" id="279832"/>
    <lineage>
        <taxon>Bacteria</taxon>
        <taxon>Pseudomonadati</taxon>
        <taxon>Pseudomonadota</taxon>
        <taxon>Gammaproteobacteria</taxon>
        <taxon>Cardiobacteriales</taxon>
        <taxon>Cardiobacteriaceae</taxon>
        <taxon>Suttonella</taxon>
    </lineage>
</organism>
<dbReference type="InterPro" id="IPR005551">
    <property type="entry name" value="CitX"/>
</dbReference>
<dbReference type="OrthoDB" id="114886at2"/>
<protein>
    <submittedName>
        <fullName evidence="7">Triphosphoribosyl-dephospho-CoA synthase</fullName>
    </submittedName>
</protein>
<dbReference type="PANTHER" id="PTHR30201:SF2">
    <property type="entry name" value="2-(5''-TRIPHOSPHORIBOSYL)-3'-DEPHOSPHOCOENZYME-A SYNTHASE"/>
    <property type="match status" value="1"/>
</dbReference>
<evidence type="ECO:0000313" key="8">
    <source>
        <dbReference type="Proteomes" id="UP000254601"/>
    </source>
</evidence>
<accession>A0A380MMP7</accession>
<evidence type="ECO:0000256" key="4">
    <source>
        <dbReference type="ARBA" id="ARBA00022741"/>
    </source>
</evidence>
<dbReference type="GO" id="GO:0046917">
    <property type="term" value="F:triphosphoribosyl-dephospho-CoA synthase activity"/>
    <property type="evidence" value="ECO:0007669"/>
    <property type="project" value="UniProtKB-EC"/>
</dbReference>
<dbReference type="GO" id="GO:0050519">
    <property type="term" value="F:holo-citrate lyase synthase activity"/>
    <property type="evidence" value="ECO:0007669"/>
    <property type="project" value="UniProtKB-EC"/>
</dbReference>
<sequence>MNTDKLTMVLAARDARQQAQQSLLQSGVNSVVSFSVLAPGEIKRSPFLDKVFLIGRQRIYHYLHHHGFSLCDPIHLNHSGGESWLIGSTNEATSLKSALMTLEQYHPLGRLWDIDVLDNQGIPLSRQSFHQLPRRCLCCADDAKSCAKTRRHSYLALQAAMQSYWQQYQDCQYIALQMEEALITEANLTPKPGLVDTDNQGPHPDMSLSLFHHSAKQLTPYFAECIFIGRQFSEPSPDIMTIIRPIGQEAERAMFSATNGINTHKGAIFFFCLLAAAIGCQPRWSSSSLSENIAIISTDLKKELGQGKSAGADAYRHYQITGARGEALNGFSTVFTYALPAYWQAFAQTGQRDHALRYALLVLFAHNNDTTTLKRGGMTALHWLQQTAKIALKDKKLIQTPQALITTLKALDMQCNIKNLSTGGSADLLALTAFLSHFFTHQEQL</sequence>
<dbReference type="Proteomes" id="UP000254601">
    <property type="component" value="Unassembled WGS sequence"/>
</dbReference>
<name>A0A380MMP7_9GAMM</name>
<dbReference type="AlphaFoldDB" id="A0A380MMP7"/>
<dbReference type="Pfam" id="PF03802">
    <property type="entry name" value="CitX"/>
    <property type="match status" value="1"/>
</dbReference>
<comment type="catalytic activity">
    <reaction evidence="1">
        <text>3'-dephospho-CoA + ATP = 2'-(5''-triphospho-alpha-D-ribosyl)-3'-dephospho-CoA + adenine</text>
        <dbReference type="Rhea" id="RHEA:15117"/>
        <dbReference type="ChEBI" id="CHEBI:16708"/>
        <dbReference type="ChEBI" id="CHEBI:30616"/>
        <dbReference type="ChEBI" id="CHEBI:57328"/>
        <dbReference type="ChEBI" id="CHEBI:61378"/>
        <dbReference type="EC" id="2.4.2.52"/>
    </reaction>
</comment>
<comment type="catalytic activity">
    <reaction evidence="6">
        <text>apo-[citrate lyase ACP] + 2'-(5''-triphospho-alpha-D-ribosyl)-3'-dephospho-CoA = holo-[citrate lyase ACP] + diphosphate</text>
        <dbReference type="Rhea" id="RHEA:16333"/>
        <dbReference type="Rhea" id="RHEA-COMP:10157"/>
        <dbReference type="Rhea" id="RHEA-COMP:10158"/>
        <dbReference type="ChEBI" id="CHEBI:29999"/>
        <dbReference type="ChEBI" id="CHEBI:33019"/>
        <dbReference type="ChEBI" id="CHEBI:61378"/>
        <dbReference type="ChEBI" id="CHEBI:82683"/>
        <dbReference type="EC" id="2.7.7.61"/>
    </reaction>
</comment>
<dbReference type="GO" id="GO:0005524">
    <property type="term" value="F:ATP binding"/>
    <property type="evidence" value="ECO:0007669"/>
    <property type="project" value="UniProtKB-KW"/>
</dbReference>
<keyword evidence="4" id="KW-0547">Nucleotide-binding</keyword>
<keyword evidence="3" id="KW-0548">Nucleotidyltransferase</keyword>
<evidence type="ECO:0000256" key="2">
    <source>
        <dbReference type="ARBA" id="ARBA00022679"/>
    </source>
</evidence>
<dbReference type="InterPro" id="IPR002736">
    <property type="entry name" value="CitG"/>
</dbReference>
<keyword evidence="5" id="KW-0067">ATP-binding</keyword>
<evidence type="ECO:0000313" key="7">
    <source>
        <dbReference type="EMBL" id="SUO93326.1"/>
    </source>
</evidence>
<evidence type="ECO:0000256" key="1">
    <source>
        <dbReference type="ARBA" id="ARBA00001210"/>
    </source>
</evidence>
<evidence type="ECO:0000256" key="3">
    <source>
        <dbReference type="ARBA" id="ARBA00022695"/>
    </source>
</evidence>
<dbReference type="NCBIfam" id="TIGR03124">
    <property type="entry name" value="citrate_citX"/>
    <property type="match status" value="1"/>
</dbReference>
<dbReference type="Gene3D" id="1.10.4200.10">
    <property type="entry name" value="Triphosphoribosyl-dephospho-CoA protein"/>
    <property type="match status" value="2"/>
</dbReference>
<reference evidence="7 8" key="1">
    <citation type="submission" date="2018-06" db="EMBL/GenBank/DDBJ databases">
        <authorList>
            <consortium name="Pathogen Informatics"/>
            <person name="Doyle S."/>
        </authorList>
    </citation>
    <scope>NUCLEOTIDE SEQUENCE [LARGE SCALE GENOMIC DNA]</scope>
    <source>
        <strain evidence="7 8">NCTC13337</strain>
    </source>
</reference>
<dbReference type="GO" id="GO:0051191">
    <property type="term" value="P:prosthetic group biosynthetic process"/>
    <property type="evidence" value="ECO:0007669"/>
    <property type="project" value="InterPro"/>
</dbReference>
<evidence type="ECO:0000256" key="5">
    <source>
        <dbReference type="ARBA" id="ARBA00022840"/>
    </source>
</evidence>